<dbReference type="EMBL" id="MT143763">
    <property type="protein sequence ID" value="QJB02169.1"/>
    <property type="molecule type" value="Genomic_DNA"/>
</dbReference>
<organism evidence="1">
    <name type="scientific">viral metagenome</name>
    <dbReference type="NCBI Taxonomy" id="1070528"/>
    <lineage>
        <taxon>unclassified sequences</taxon>
        <taxon>metagenomes</taxon>
        <taxon>organismal metagenomes</taxon>
    </lineage>
</organism>
<reference evidence="1" key="1">
    <citation type="submission" date="2020-03" db="EMBL/GenBank/DDBJ databases">
        <title>The deep terrestrial virosphere.</title>
        <authorList>
            <person name="Holmfeldt K."/>
            <person name="Nilsson E."/>
            <person name="Simone D."/>
            <person name="Lopez-Fernandez M."/>
            <person name="Wu X."/>
            <person name="de Brujin I."/>
            <person name="Lundin D."/>
            <person name="Andersson A."/>
            <person name="Bertilsson S."/>
            <person name="Dopson M."/>
        </authorList>
    </citation>
    <scope>NUCLEOTIDE SEQUENCE</scope>
    <source>
        <strain evidence="1">MM171B01435</strain>
    </source>
</reference>
<gene>
    <name evidence="1" type="ORF">MM171B01435_0012</name>
</gene>
<evidence type="ECO:0000313" key="1">
    <source>
        <dbReference type="EMBL" id="QJB02169.1"/>
    </source>
</evidence>
<name>A0A6M3MB05_9ZZZZ</name>
<protein>
    <submittedName>
        <fullName evidence="1">Uncharacterized protein</fullName>
    </submittedName>
</protein>
<sequence length="67" mass="7532">MVRLADSLWEELTEKGWIAIPVWGGFALRLPGYETILVELDAPDTVNISNNELDHLVNKLREAIDVA</sequence>
<accession>A0A6M3MB05</accession>
<proteinExistence type="predicted"/>
<dbReference type="AlphaFoldDB" id="A0A6M3MB05"/>